<evidence type="ECO:0000313" key="1">
    <source>
        <dbReference type="EMBL" id="KAH8018351.1"/>
    </source>
</evidence>
<dbReference type="AlphaFoldDB" id="A0A9J6D8K6"/>
<reference evidence="1" key="1">
    <citation type="journal article" date="2020" name="Cell">
        <title>Large-Scale Comparative Analyses of Tick Genomes Elucidate Their Genetic Diversity and Vector Capacities.</title>
        <authorList>
            <consortium name="Tick Genome and Microbiome Consortium (TIGMIC)"/>
            <person name="Jia N."/>
            <person name="Wang J."/>
            <person name="Shi W."/>
            <person name="Du L."/>
            <person name="Sun Y."/>
            <person name="Zhan W."/>
            <person name="Jiang J.F."/>
            <person name="Wang Q."/>
            <person name="Zhang B."/>
            <person name="Ji P."/>
            <person name="Bell-Sakyi L."/>
            <person name="Cui X.M."/>
            <person name="Yuan T.T."/>
            <person name="Jiang B.G."/>
            <person name="Yang W.F."/>
            <person name="Lam T.T."/>
            <person name="Chang Q.C."/>
            <person name="Ding S.J."/>
            <person name="Wang X.J."/>
            <person name="Zhu J.G."/>
            <person name="Ruan X.D."/>
            <person name="Zhao L."/>
            <person name="Wei J.T."/>
            <person name="Ye R.Z."/>
            <person name="Que T.C."/>
            <person name="Du C.H."/>
            <person name="Zhou Y.H."/>
            <person name="Cheng J.X."/>
            <person name="Dai P.F."/>
            <person name="Guo W.B."/>
            <person name="Han X.H."/>
            <person name="Huang E.J."/>
            <person name="Li L.F."/>
            <person name="Wei W."/>
            <person name="Gao Y.C."/>
            <person name="Liu J.Z."/>
            <person name="Shao H.Z."/>
            <person name="Wang X."/>
            <person name="Wang C.C."/>
            <person name="Yang T.C."/>
            <person name="Huo Q.B."/>
            <person name="Li W."/>
            <person name="Chen H.Y."/>
            <person name="Chen S.E."/>
            <person name="Zhou L.G."/>
            <person name="Ni X.B."/>
            <person name="Tian J.H."/>
            <person name="Sheng Y."/>
            <person name="Liu T."/>
            <person name="Pan Y.S."/>
            <person name="Xia L.Y."/>
            <person name="Li J."/>
            <person name="Zhao F."/>
            <person name="Cao W.C."/>
        </authorList>
    </citation>
    <scope>NUCLEOTIDE SEQUENCE</scope>
    <source>
        <strain evidence="1">Rmic-2018</strain>
    </source>
</reference>
<proteinExistence type="predicted"/>
<comment type="caution">
    <text evidence="1">The sequence shown here is derived from an EMBL/GenBank/DDBJ whole genome shotgun (WGS) entry which is preliminary data.</text>
</comment>
<dbReference type="EMBL" id="JABSTU010000010">
    <property type="protein sequence ID" value="KAH8018351.1"/>
    <property type="molecule type" value="Genomic_DNA"/>
</dbReference>
<organism evidence="1 2">
    <name type="scientific">Rhipicephalus microplus</name>
    <name type="common">Cattle tick</name>
    <name type="synonym">Boophilus microplus</name>
    <dbReference type="NCBI Taxonomy" id="6941"/>
    <lineage>
        <taxon>Eukaryota</taxon>
        <taxon>Metazoa</taxon>
        <taxon>Ecdysozoa</taxon>
        <taxon>Arthropoda</taxon>
        <taxon>Chelicerata</taxon>
        <taxon>Arachnida</taxon>
        <taxon>Acari</taxon>
        <taxon>Parasitiformes</taxon>
        <taxon>Ixodida</taxon>
        <taxon>Ixodoidea</taxon>
        <taxon>Ixodidae</taxon>
        <taxon>Rhipicephalinae</taxon>
        <taxon>Rhipicephalus</taxon>
        <taxon>Boophilus</taxon>
    </lineage>
</organism>
<evidence type="ECO:0000313" key="2">
    <source>
        <dbReference type="Proteomes" id="UP000821866"/>
    </source>
</evidence>
<sequence length="215" mass="23433">MSTEGGVASLFPLRMTNAPLLRGRMLKITRVWLVQADGWGQRVLGDATLPPPSHTSLKMVDTCNQRAKREPPQRLLLGTPHHSYAECLTNFRLPRAGGAASVAASYFQTAECSAFSGNPGCAKSTRSSLIFNFSLTVSLEPQAGNAALGSEREKGRKNSNSECIKHQRARVSKSKQVVLDSGKEVAYNDRIKEILFQAPTVTAFSVVEEATQLRE</sequence>
<protein>
    <submittedName>
        <fullName evidence="1">Uncharacterized protein</fullName>
    </submittedName>
</protein>
<reference evidence="1" key="2">
    <citation type="submission" date="2021-09" db="EMBL/GenBank/DDBJ databases">
        <authorList>
            <person name="Jia N."/>
            <person name="Wang J."/>
            <person name="Shi W."/>
            <person name="Du L."/>
            <person name="Sun Y."/>
            <person name="Zhan W."/>
            <person name="Jiang J."/>
            <person name="Wang Q."/>
            <person name="Zhang B."/>
            <person name="Ji P."/>
            <person name="Sakyi L.B."/>
            <person name="Cui X."/>
            <person name="Yuan T."/>
            <person name="Jiang B."/>
            <person name="Yang W."/>
            <person name="Lam T.T.-Y."/>
            <person name="Chang Q."/>
            <person name="Ding S."/>
            <person name="Wang X."/>
            <person name="Zhu J."/>
            <person name="Ruan X."/>
            <person name="Zhao L."/>
            <person name="Wei J."/>
            <person name="Que T."/>
            <person name="Du C."/>
            <person name="Cheng J."/>
            <person name="Dai P."/>
            <person name="Han X."/>
            <person name="Huang E."/>
            <person name="Gao Y."/>
            <person name="Liu J."/>
            <person name="Shao H."/>
            <person name="Ye R."/>
            <person name="Li L."/>
            <person name="Wei W."/>
            <person name="Wang X."/>
            <person name="Wang C."/>
            <person name="Huo Q."/>
            <person name="Li W."/>
            <person name="Guo W."/>
            <person name="Chen H."/>
            <person name="Chen S."/>
            <person name="Zhou L."/>
            <person name="Zhou L."/>
            <person name="Ni X."/>
            <person name="Tian J."/>
            <person name="Zhou Y."/>
            <person name="Sheng Y."/>
            <person name="Liu T."/>
            <person name="Pan Y."/>
            <person name="Xia L."/>
            <person name="Li J."/>
            <person name="Zhao F."/>
            <person name="Cao W."/>
        </authorList>
    </citation>
    <scope>NUCLEOTIDE SEQUENCE</scope>
    <source>
        <strain evidence="1">Rmic-2018</strain>
        <tissue evidence="1">Larvae</tissue>
    </source>
</reference>
<accession>A0A9J6D8K6</accession>
<keyword evidence="2" id="KW-1185">Reference proteome</keyword>
<name>A0A9J6D8K6_RHIMP</name>
<dbReference type="Proteomes" id="UP000821866">
    <property type="component" value="Chromosome 8"/>
</dbReference>
<gene>
    <name evidence="1" type="ORF">HPB51_003307</name>
</gene>